<dbReference type="OrthoDB" id="9810303at2"/>
<keyword evidence="2" id="KW-0328">Glycosyltransferase</keyword>
<dbReference type="InterPro" id="IPR001173">
    <property type="entry name" value="Glyco_trans_2-like"/>
</dbReference>
<keyword evidence="3" id="KW-1185">Reference proteome</keyword>
<evidence type="ECO:0000259" key="1">
    <source>
        <dbReference type="Pfam" id="PF00535"/>
    </source>
</evidence>
<accession>A0A5C5WXX8</accession>
<dbReference type="Pfam" id="PF00535">
    <property type="entry name" value="Glycos_transf_2"/>
    <property type="match status" value="1"/>
</dbReference>
<dbReference type="SUPFAM" id="SSF53448">
    <property type="entry name" value="Nucleotide-diphospho-sugar transferases"/>
    <property type="match status" value="1"/>
</dbReference>
<gene>
    <name evidence="2" type="ORF">KOR42_28440</name>
</gene>
<reference evidence="2 3" key="1">
    <citation type="submission" date="2019-02" db="EMBL/GenBank/DDBJ databases">
        <title>Deep-cultivation of Planctomycetes and their phenomic and genomic characterization uncovers novel biology.</title>
        <authorList>
            <person name="Wiegand S."/>
            <person name="Jogler M."/>
            <person name="Boedeker C."/>
            <person name="Pinto D."/>
            <person name="Vollmers J."/>
            <person name="Rivas-Marin E."/>
            <person name="Kohn T."/>
            <person name="Peeters S.H."/>
            <person name="Heuer A."/>
            <person name="Rast P."/>
            <person name="Oberbeckmann S."/>
            <person name="Bunk B."/>
            <person name="Jeske O."/>
            <person name="Meyerdierks A."/>
            <person name="Storesund J.E."/>
            <person name="Kallscheuer N."/>
            <person name="Luecker S."/>
            <person name="Lage O.M."/>
            <person name="Pohl T."/>
            <person name="Merkel B.J."/>
            <person name="Hornburger P."/>
            <person name="Mueller R.-W."/>
            <person name="Bruemmer F."/>
            <person name="Labrenz M."/>
            <person name="Spormann A.M."/>
            <person name="Op Den Camp H."/>
            <person name="Overmann J."/>
            <person name="Amann R."/>
            <person name="Jetten M.S.M."/>
            <person name="Mascher T."/>
            <person name="Medema M.H."/>
            <person name="Devos D.P."/>
            <person name="Kaster A.-K."/>
            <person name="Ovreas L."/>
            <person name="Rohde M."/>
            <person name="Galperin M.Y."/>
            <person name="Jogler C."/>
        </authorList>
    </citation>
    <scope>NUCLEOTIDE SEQUENCE [LARGE SCALE GENOMIC DNA]</scope>
    <source>
        <strain evidence="2 3">KOR42</strain>
    </source>
</reference>
<sequence>MSEKILTALPVFNEERHIRPVLAEVARYSPEILVVNDGSSDGTAAVLDEIDGIHVVTHEKNRGYGAALDSAFQFAINNDYDVLVTIDCDGQHQPQLIPELADAVFHSEGAPWDIVSGSRYLQIFDENSIPPAERRQINVSITEQLNNCFDLNLTDSFCGFKSYRVEALKNFEITEFGYAMPLQFWIQAVGHNLKVREFPVPLVYLEEERSFGGSLDDSRQRMAYYQSVLKREMEAQGVPCGSDAKS</sequence>
<dbReference type="AlphaFoldDB" id="A0A5C5WXX8"/>
<dbReference type="InterPro" id="IPR029044">
    <property type="entry name" value="Nucleotide-diphossugar_trans"/>
</dbReference>
<protein>
    <submittedName>
        <fullName evidence="2">Undecaprenyl-phosphate mannosyltransferase</fullName>
        <ecNumber evidence="2">2.4.1.54</ecNumber>
    </submittedName>
</protein>
<comment type="caution">
    <text evidence="2">The sequence shown here is derived from an EMBL/GenBank/DDBJ whole genome shotgun (WGS) entry which is preliminary data.</text>
</comment>
<dbReference type="Proteomes" id="UP000317243">
    <property type="component" value="Unassembled WGS sequence"/>
</dbReference>
<dbReference type="CDD" id="cd04179">
    <property type="entry name" value="DPM_DPG-synthase_like"/>
    <property type="match status" value="1"/>
</dbReference>
<name>A0A5C5WXX8_9PLAN</name>
<dbReference type="GO" id="GO:0047267">
    <property type="term" value="F:undecaprenyl-phosphate mannosyltransferase activity"/>
    <property type="evidence" value="ECO:0007669"/>
    <property type="project" value="UniProtKB-EC"/>
</dbReference>
<evidence type="ECO:0000313" key="3">
    <source>
        <dbReference type="Proteomes" id="UP000317243"/>
    </source>
</evidence>
<dbReference type="PANTHER" id="PTHR48090:SF7">
    <property type="entry name" value="RFBJ PROTEIN"/>
    <property type="match status" value="1"/>
</dbReference>
<dbReference type="Gene3D" id="3.90.550.10">
    <property type="entry name" value="Spore Coat Polysaccharide Biosynthesis Protein SpsA, Chain A"/>
    <property type="match status" value="1"/>
</dbReference>
<dbReference type="PANTHER" id="PTHR48090">
    <property type="entry name" value="UNDECAPRENYL-PHOSPHATE 4-DEOXY-4-FORMAMIDO-L-ARABINOSE TRANSFERASE-RELATED"/>
    <property type="match status" value="1"/>
</dbReference>
<feature type="domain" description="Glycosyltransferase 2-like" evidence="1">
    <location>
        <begin position="9"/>
        <end position="169"/>
    </location>
</feature>
<dbReference type="InterPro" id="IPR050256">
    <property type="entry name" value="Glycosyltransferase_2"/>
</dbReference>
<keyword evidence="2" id="KW-0808">Transferase</keyword>
<evidence type="ECO:0000313" key="2">
    <source>
        <dbReference type="EMBL" id="TWT55458.1"/>
    </source>
</evidence>
<proteinExistence type="predicted"/>
<organism evidence="2 3">
    <name type="scientific">Thalassoglobus neptunius</name>
    <dbReference type="NCBI Taxonomy" id="1938619"/>
    <lineage>
        <taxon>Bacteria</taxon>
        <taxon>Pseudomonadati</taxon>
        <taxon>Planctomycetota</taxon>
        <taxon>Planctomycetia</taxon>
        <taxon>Planctomycetales</taxon>
        <taxon>Planctomycetaceae</taxon>
        <taxon>Thalassoglobus</taxon>
    </lineage>
</organism>
<dbReference type="EC" id="2.4.1.54" evidence="2"/>
<dbReference type="EMBL" id="SIHI01000004">
    <property type="protein sequence ID" value="TWT55458.1"/>
    <property type="molecule type" value="Genomic_DNA"/>
</dbReference>
<dbReference type="RefSeq" id="WP_146510348.1">
    <property type="nucleotide sequence ID" value="NZ_SIHI01000004.1"/>
</dbReference>